<dbReference type="InParanoid" id="A7SZP5"/>
<reference evidence="1 2" key="1">
    <citation type="journal article" date="2007" name="Science">
        <title>Sea anemone genome reveals ancestral eumetazoan gene repertoire and genomic organization.</title>
        <authorList>
            <person name="Putnam N.H."/>
            <person name="Srivastava M."/>
            <person name="Hellsten U."/>
            <person name="Dirks B."/>
            <person name="Chapman J."/>
            <person name="Salamov A."/>
            <person name="Terry A."/>
            <person name="Shapiro H."/>
            <person name="Lindquist E."/>
            <person name="Kapitonov V.V."/>
            <person name="Jurka J."/>
            <person name="Genikhovich G."/>
            <person name="Grigoriev I.V."/>
            <person name="Lucas S.M."/>
            <person name="Steele R.E."/>
            <person name="Finnerty J.R."/>
            <person name="Technau U."/>
            <person name="Martindale M.Q."/>
            <person name="Rokhsar D.S."/>
        </authorList>
    </citation>
    <scope>NUCLEOTIDE SEQUENCE [LARGE SCALE GENOMIC DNA]</scope>
    <source>
        <strain evidence="2">CH2 X CH6</strain>
    </source>
</reference>
<sequence>VPYHLRPMVKAELERLEKSGVIKFVAYSKWASPIGSVVTSIGETVRICADFKETLNPVTDMAHYLLPTRQDILATL</sequence>
<evidence type="ECO:0000313" key="2">
    <source>
        <dbReference type="Proteomes" id="UP000001593"/>
    </source>
</evidence>
<proteinExistence type="predicted"/>
<dbReference type="InterPro" id="IPR043502">
    <property type="entry name" value="DNA/RNA_pol_sf"/>
</dbReference>
<dbReference type="Proteomes" id="UP000001593">
    <property type="component" value="Unassembled WGS sequence"/>
</dbReference>
<dbReference type="AlphaFoldDB" id="A7SZP5"/>
<dbReference type="Gene3D" id="3.10.10.10">
    <property type="entry name" value="HIV Type 1 Reverse Transcriptase, subunit A, domain 1"/>
    <property type="match status" value="1"/>
</dbReference>
<organism evidence="1 2">
    <name type="scientific">Nematostella vectensis</name>
    <name type="common">Starlet sea anemone</name>
    <dbReference type="NCBI Taxonomy" id="45351"/>
    <lineage>
        <taxon>Eukaryota</taxon>
        <taxon>Metazoa</taxon>
        <taxon>Cnidaria</taxon>
        <taxon>Anthozoa</taxon>
        <taxon>Hexacorallia</taxon>
        <taxon>Actiniaria</taxon>
        <taxon>Edwardsiidae</taxon>
        <taxon>Nematostella</taxon>
    </lineage>
</organism>
<dbReference type="PhylomeDB" id="A7SZP5"/>
<dbReference type="Gene3D" id="3.30.70.270">
    <property type="match status" value="1"/>
</dbReference>
<evidence type="ECO:0000313" key="1">
    <source>
        <dbReference type="EMBL" id="EDO30827.1"/>
    </source>
</evidence>
<dbReference type="SUPFAM" id="SSF56672">
    <property type="entry name" value="DNA/RNA polymerases"/>
    <property type="match status" value="1"/>
</dbReference>
<dbReference type="PANTHER" id="PTHR37984">
    <property type="entry name" value="PROTEIN CBG26694"/>
    <property type="match status" value="1"/>
</dbReference>
<protein>
    <submittedName>
        <fullName evidence="1">Uncharacterized protein</fullName>
    </submittedName>
</protein>
<gene>
    <name evidence="1" type="ORF">NEMVEDRAFT_v1g46173</name>
</gene>
<dbReference type="InterPro" id="IPR043128">
    <property type="entry name" value="Rev_trsase/Diguanyl_cyclase"/>
</dbReference>
<dbReference type="PANTHER" id="PTHR37984:SF5">
    <property type="entry name" value="PROTEIN NYNRIN-LIKE"/>
    <property type="match status" value="1"/>
</dbReference>
<dbReference type="HOGENOM" id="CLU_2661634_0_0_1"/>
<dbReference type="InterPro" id="IPR050951">
    <property type="entry name" value="Retrovirus_Pol_polyprotein"/>
</dbReference>
<dbReference type="EMBL" id="DS469976">
    <property type="protein sequence ID" value="EDO30827.1"/>
    <property type="molecule type" value="Genomic_DNA"/>
</dbReference>
<feature type="non-terminal residue" evidence="1">
    <location>
        <position position="76"/>
    </location>
</feature>
<accession>A7SZP5</accession>
<keyword evidence="2" id="KW-1185">Reference proteome</keyword>
<feature type="non-terminal residue" evidence="1">
    <location>
        <position position="1"/>
    </location>
</feature>
<name>A7SZP5_NEMVE</name>